<dbReference type="SUPFAM" id="SSF56925">
    <property type="entry name" value="OMPA-like"/>
    <property type="match status" value="1"/>
</dbReference>
<comment type="caution">
    <text evidence="2">The sequence shown here is derived from an EMBL/GenBank/DDBJ whole genome shotgun (WGS) entry which is preliminary data.</text>
</comment>
<dbReference type="Proteomes" id="UP001185092">
    <property type="component" value="Unassembled WGS sequence"/>
</dbReference>
<proteinExistence type="predicted"/>
<dbReference type="EMBL" id="JAVDQD010000005">
    <property type="protein sequence ID" value="MDR6240859.1"/>
    <property type="molecule type" value="Genomic_DNA"/>
</dbReference>
<gene>
    <name evidence="2" type="ORF">HNQ88_003935</name>
</gene>
<evidence type="ECO:0000313" key="2">
    <source>
        <dbReference type="EMBL" id="MDR6240859.1"/>
    </source>
</evidence>
<name>A0AAE3XSP0_9BACT</name>
<dbReference type="InterPro" id="IPR011250">
    <property type="entry name" value="OMP/PagP_B-barrel"/>
</dbReference>
<dbReference type="Gene3D" id="2.40.160.20">
    <property type="match status" value="1"/>
</dbReference>
<reference evidence="2" key="1">
    <citation type="submission" date="2023-07" db="EMBL/GenBank/DDBJ databases">
        <title>Genomic Encyclopedia of Type Strains, Phase IV (KMG-IV): sequencing the most valuable type-strain genomes for metagenomic binning, comparative biology and taxonomic classification.</title>
        <authorList>
            <person name="Goeker M."/>
        </authorList>
    </citation>
    <scope>NUCLEOTIDE SEQUENCE</scope>
    <source>
        <strain evidence="2">DSM 26174</strain>
    </source>
</reference>
<evidence type="ECO:0000259" key="1">
    <source>
        <dbReference type="Pfam" id="PF13568"/>
    </source>
</evidence>
<dbReference type="Pfam" id="PF13568">
    <property type="entry name" value="OMP_b-brl_2"/>
    <property type="match status" value="1"/>
</dbReference>
<organism evidence="2 3">
    <name type="scientific">Aureibacter tunicatorum</name>
    <dbReference type="NCBI Taxonomy" id="866807"/>
    <lineage>
        <taxon>Bacteria</taxon>
        <taxon>Pseudomonadati</taxon>
        <taxon>Bacteroidota</taxon>
        <taxon>Cytophagia</taxon>
        <taxon>Cytophagales</taxon>
        <taxon>Persicobacteraceae</taxon>
        <taxon>Aureibacter</taxon>
    </lineage>
</organism>
<evidence type="ECO:0000313" key="3">
    <source>
        <dbReference type="Proteomes" id="UP001185092"/>
    </source>
</evidence>
<dbReference type="InterPro" id="IPR025665">
    <property type="entry name" value="Beta-barrel_OMP_2"/>
</dbReference>
<feature type="domain" description="Outer membrane protein beta-barrel" evidence="1">
    <location>
        <begin position="2"/>
        <end position="150"/>
    </location>
</feature>
<accession>A0AAE3XSP0</accession>
<keyword evidence="3" id="KW-1185">Reference proteome</keyword>
<dbReference type="AlphaFoldDB" id="A0AAE3XSP0"/>
<sequence>MAQDVSFGVKAGANFSNAKTEADSESATGDVKAGLVLGVFSRMMLTDAFAIQPEILYSQEGYKDGKNAKMNLSYVNIPVMAKVFLAEGFNLQAGPQLGILAGKKAKIGDERVDIDDMKSINFSLNFGAGYDFEQGLSIEARYCLGLTNVDDSELAEFLDMTTKTRSFQLTLGYRF</sequence>
<protein>
    <recommendedName>
        <fullName evidence="1">Outer membrane protein beta-barrel domain-containing protein</fullName>
    </recommendedName>
</protein>